<sequence length="545" mass="60524">MKNKLSIFALCAALLMSGCGIGTTASGGNAQPDHKVNPTQTVVNLERVHMNSLATSQYPYTVQEFDVGTGTYVSPAGKKMPYHLNGIIGVPEGTGPFPLVLITHGSHSNDNENLRFDTGYRYLVKALAEQGFVAVSMDMSKAYTWKYGDNDDREKSRYLAAEHLKSLIQAEKGEQKDYPVELAGKIDFGRIGLIGHSRGGETIFDIAEDMQNEGMPARALFCIAPTFLFADRTWPDAKVALIIPEYDGDVIGLDGFALYDLLGEKTQGEHLAVYLKGANHNYFNSNIQRDDGRMLASTMDLSDQLAREEQEAFLQTFAADFFYRTLQKEASLLPPHKAQPETMFGREVSVLYRNAQSRVLLAAGDTAGYTTENLTAETKKDAWYFKQDELLVDTITLGDEAQQSRQLLKIDWADAPGVFQLAPSVTDWKEYTSLALDLVVDAADEKNRQLEYQRFAVRITDAQGNTARVNLPDQLQTLMRAQGELDFTPVFEEKIYFWSVKTPLASLILPLSSFEGVNLAEVKSLDLLFEDTPAGSLLIESVRLQ</sequence>
<dbReference type="EMBL" id="DUTF01000400">
    <property type="protein sequence ID" value="HHY28766.1"/>
    <property type="molecule type" value="Genomic_DNA"/>
</dbReference>
<feature type="chain" id="PRO_5038776733" description="Alpha/beta hydrolase" evidence="1">
    <location>
        <begin position="25"/>
        <end position="545"/>
    </location>
</feature>
<evidence type="ECO:0000313" key="3">
    <source>
        <dbReference type="Proteomes" id="UP000553059"/>
    </source>
</evidence>
<dbReference type="Gene3D" id="3.40.50.1820">
    <property type="entry name" value="alpha/beta hydrolase"/>
    <property type="match status" value="1"/>
</dbReference>
<feature type="signal peptide" evidence="1">
    <location>
        <begin position="1"/>
        <end position="24"/>
    </location>
</feature>
<reference evidence="2 3" key="1">
    <citation type="journal article" date="2020" name="Biotechnol. Biofuels">
        <title>New insights from the biogas microbiome by comprehensive genome-resolved metagenomics of nearly 1600 species originating from multiple anaerobic digesters.</title>
        <authorList>
            <person name="Campanaro S."/>
            <person name="Treu L."/>
            <person name="Rodriguez-R L.M."/>
            <person name="Kovalovszki A."/>
            <person name="Ziels R.M."/>
            <person name="Maus I."/>
            <person name="Zhu X."/>
            <person name="Kougias P.G."/>
            <person name="Basile A."/>
            <person name="Luo G."/>
            <person name="Schluter A."/>
            <person name="Konstantinidis K.T."/>
            <person name="Angelidaki I."/>
        </authorList>
    </citation>
    <scope>NUCLEOTIDE SEQUENCE [LARGE SCALE GENOMIC DNA]</scope>
    <source>
        <strain evidence="2">AS05jafATM_4</strain>
    </source>
</reference>
<comment type="caution">
    <text evidence="2">The sequence shown here is derived from an EMBL/GenBank/DDBJ whole genome shotgun (WGS) entry which is preliminary data.</text>
</comment>
<evidence type="ECO:0000256" key="1">
    <source>
        <dbReference type="SAM" id="SignalP"/>
    </source>
</evidence>
<name>A0A7C6Z762_9FIRM</name>
<gene>
    <name evidence="2" type="ORF">GX523_18875</name>
</gene>
<dbReference type="AlphaFoldDB" id="A0A7C6Z762"/>
<dbReference type="Pfam" id="PF07224">
    <property type="entry name" value="Chlorophyllase"/>
    <property type="match status" value="1"/>
</dbReference>
<accession>A0A7C6Z762</accession>
<proteinExistence type="predicted"/>
<dbReference type="PROSITE" id="PS51257">
    <property type="entry name" value="PROKAR_LIPOPROTEIN"/>
    <property type="match status" value="1"/>
</dbReference>
<dbReference type="InterPro" id="IPR029058">
    <property type="entry name" value="AB_hydrolase_fold"/>
</dbReference>
<dbReference type="SUPFAM" id="SSF53474">
    <property type="entry name" value="alpha/beta-Hydrolases"/>
    <property type="match status" value="1"/>
</dbReference>
<evidence type="ECO:0000313" key="2">
    <source>
        <dbReference type="EMBL" id="HHY28766.1"/>
    </source>
</evidence>
<keyword evidence="1" id="KW-0732">Signal</keyword>
<organism evidence="2 3">
    <name type="scientific">Desulfitobacterium dehalogenans</name>
    <dbReference type="NCBI Taxonomy" id="36854"/>
    <lineage>
        <taxon>Bacteria</taxon>
        <taxon>Bacillati</taxon>
        <taxon>Bacillota</taxon>
        <taxon>Clostridia</taxon>
        <taxon>Eubacteriales</taxon>
        <taxon>Desulfitobacteriaceae</taxon>
        <taxon>Desulfitobacterium</taxon>
    </lineage>
</organism>
<dbReference type="PANTHER" id="PTHR33428">
    <property type="entry name" value="CHLOROPHYLLASE-2, CHLOROPLASTIC"/>
    <property type="match status" value="1"/>
</dbReference>
<dbReference type="InterPro" id="IPR017395">
    <property type="entry name" value="Chlorophyllase-like"/>
</dbReference>
<dbReference type="Proteomes" id="UP000553059">
    <property type="component" value="Unassembled WGS sequence"/>
</dbReference>
<protein>
    <recommendedName>
        <fullName evidence="4">Alpha/beta hydrolase</fullName>
    </recommendedName>
</protein>
<evidence type="ECO:0008006" key="4">
    <source>
        <dbReference type="Google" id="ProtNLM"/>
    </source>
</evidence>
<dbReference type="PANTHER" id="PTHR33428:SF14">
    <property type="entry name" value="CARBOXYLESTERASE TYPE B DOMAIN-CONTAINING PROTEIN"/>
    <property type="match status" value="1"/>
</dbReference>